<gene>
    <name evidence="9" type="primary">argB</name>
    <name evidence="11" type="ORF">HNR31_001680</name>
</gene>
<dbReference type="GO" id="GO:0003991">
    <property type="term" value="F:acetylglutamate kinase activity"/>
    <property type="evidence" value="ECO:0007669"/>
    <property type="project" value="UniProtKB-UniRule"/>
</dbReference>
<dbReference type="HAMAP" id="MF_00082">
    <property type="entry name" value="ArgB"/>
    <property type="match status" value="1"/>
</dbReference>
<dbReference type="Pfam" id="PF00696">
    <property type="entry name" value="AA_kinase"/>
    <property type="match status" value="1"/>
</dbReference>
<comment type="similarity">
    <text evidence="9">Belongs to the acetylglutamate kinase family. ArgB subfamily.</text>
</comment>
<evidence type="ECO:0000256" key="2">
    <source>
        <dbReference type="ARBA" id="ARBA00022571"/>
    </source>
</evidence>
<dbReference type="EC" id="2.7.2.8" evidence="9"/>
<accession>A0A7V9Z6H6</accession>
<comment type="function">
    <text evidence="9">Catalyzes the ATP-dependent phosphorylation of N-acetyl-L-glutamate.</text>
</comment>
<dbReference type="InterPro" id="IPR037528">
    <property type="entry name" value="ArgB"/>
</dbReference>
<dbReference type="UniPathway" id="UPA00068">
    <property type="reaction ID" value="UER00107"/>
</dbReference>
<keyword evidence="4 9" id="KW-0808">Transferase</keyword>
<keyword evidence="3 9" id="KW-0028">Amino-acid biosynthesis</keyword>
<dbReference type="RefSeq" id="WP_181555764.1">
    <property type="nucleotide sequence ID" value="NZ_CP064060.1"/>
</dbReference>
<dbReference type="InterPro" id="IPR001048">
    <property type="entry name" value="Asp/Glu/Uridylate_kinase"/>
</dbReference>
<keyword evidence="7 9" id="KW-0067">ATP-binding</keyword>
<comment type="caution">
    <text evidence="11">The sequence shown here is derived from an EMBL/GenBank/DDBJ whole genome shotgun (WGS) entry which is preliminary data.</text>
</comment>
<proteinExistence type="inferred from homology"/>
<evidence type="ECO:0000313" key="11">
    <source>
        <dbReference type="EMBL" id="MBA2874909.1"/>
    </source>
</evidence>
<feature type="binding site" evidence="9">
    <location>
        <position position="156"/>
    </location>
    <ligand>
        <name>substrate</name>
    </ligand>
</feature>
<dbReference type="EMBL" id="JACDUT010000004">
    <property type="protein sequence ID" value="MBA2874909.1"/>
    <property type="molecule type" value="Genomic_DNA"/>
</dbReference>
<dbReference type="Gene3D" id="3.40.1160.10">
    <property type="entry name" value="Acetylglutamate kinase-like"/>
    <property type="match status" value="1"/>
</dbReference>
<dbReference type="AlphaFoldDB" id="A0A7V9Z6H6"/>
<feature type="domain" description="Aspartate/glutamate/uridylate kinase" evidence="10">
    <location>
        <begin position="4"/>
        <end position="234"/>
    </location>
</feature>
<evidence type="ECO:0000256" key="4">
    <source>
        <dbReference type="ARBA" id="ARBA00022679"/>
    </source>
</evidence>
<keyword evidence="9" id="KW-0963">Cytoplasm</keyword>
<name>A0A7V9Z6H6_9BACL</name>
<feature type="binding site" evidence="9">
    <location>
        <position position="63"/>
    </location>
    <ligand>
        <name>substrate</name>
    </ligand>
</feature>
<dbReference type="PANTHER" id="PTHR23342:SF0">
    <property type="entry name" value="N-ACETYLGLUTAMATE SYNTHASE, MITOCHONDRIAL"/>
    <property type="match status" value="1"/>
</dbReference>
<keyword evidence="12" id="KW-1185">Reference proteome</keyword>
<feature type="site" description="Transition state stabilizer" evidence="9">
    <location>
        <position position="8"/>
    </location>
</feature>
<dbReference type="NCBIfam" id="TIGR00761">
    <property type="entry name" value="argB"/>
    <property type="match status" value="1"/>
</dbReference>
<keyword evidence="6 9" id="KW-0418">Kinase</keyword>
<comment type="pathway">
    <text evidence="1 9">Amino-acid biosynthesis; L-arginine biosynthesis; N(2)-acetyl-L-ornithine from L-glutamate: step 2/4.</text>
</comment>
<feature type="binding site" evidence="9">
    <location>
        <begin position="41"/>
        <end position="42"/>
    </location>
    <ligand>
        <name>substrate</name>
    </ligand>
</feature>
<dbReference type="CDD" id="cd04238">
    <property type="entry name" value="AAK_NAGK-like"/>
    <property type="match status" value="1"/>
</dbReference>
<evidence type="ECO:0000259" key="10">
    <source>
        <dbReference type="Pfam" id="PF00696"/>
    </source>
</evidence>
<dbReference type="GO" id="GO:0005524">
    <property type="term" value="F:ATP binding"/>
    <property type="evidence" value="ECO:0007669"/>
    <property type="project" value="UniProtKB-UniRule"/>
</dbReference>
<feature type="site" description="Transition state stabilizer" evidence="9">
    <location>
        <position position="215"/>
    </location>
</feature>
<organism evidence="11 12">
    <name type="scientific">Thermaerobacillus caldiproteolyticus</name>
    <dbReference type="NCBI Taxonomy" id="247480"/>
    <lineage>
        <taxon>Bacteria</taxon>
        <taxon>Bacillati</taxon>
        <taxon>Bacillota</taxon>
        <taxon>Bacilli</taxon>
        <taxon>Bacillales</taxon>
        <taxon>Anoxybacillaceae</taxon>
        <taxon>Thermaerobacillus</taxon>
    </lineage>
</organism>
<dbReference type="InterPro" id="IPR004662">
    <property type="entry name" value="AcgluKinase_fam"/>
</dbReference>
<evidence type="ECO:0000256" key="1">
    <source>
        <dbReference type="ARBA" id="ARBA00004828"/>
    </source>
</evidence>
<dbReference type="PIRSF" id="PIRSF000728">
    <property type="entry name" value="NAGK"/>
    <property type="match status" value="1"/>
</dbReference>
<dbReference type="SUPFAM" id="SSF53633">
    <property type="entry name" value="Carbamate kinase-like"/>
    <property type="match status" value="1"/>
</dbReference>
<dbReference type="GO" id="GO:0042450">
    <property type="term" value="P:L-arginine biosynthetic process via ornithine"/>
    <property type="evidence" value="ECO:0007669"/>
    <property type="project" value="UniProtKB-UniRule"/>
</dbReference>
<sequence length="258" mass="27644">MGETIVIKCGGSILSELSPSFFTSLQALYSQGMNIVIVHGGGPEIGQMLKRLNVCSEFINGLRKTTEEVLEVVEMILSGKVNKQLVSLLQQYHLPSIGLSGVDARLLEAASIDVAKLGYVGEVVNVNEQFLNDLLLSRYIPVISPIGSDRKGQKYNINADTAAGSIAKALQAKQLVFVTDVPGILQNGSLVEHATIETIENMIDDGIISGGMIPKVKAAVAALSESLDEVMIVSGKTTFYSENGRIYGTIIRKEAGVY</sequence>
<dbReference type="InterPro" id="IPR036393">
    <property type="entry name" value="AceGlu_kinase-like_sf"/>
</dbReference>
<comment type="catalytic activity">
    <reaction evidence="8 9">
        <text>N-acetyl-L-glutamate + ATP = N-acetyl-L-glutamyl 5-phosphate + ADP</text>
        <dbReference type="Rhea" id="RHEA:14629"/>
        <dbReference type="ChEBI" id="CHEBI:30616"/>
        <dbReference type="ChEBI" id="CHEBI:44337"/>
        <dbReference type="ChEBI" id="CHEBI:57936"/>
        <dbReference type="ChEBI" id="CHEBI:456216"/>
        <dbReference type="EC" id="2.7.2.8"/>
    </reaction>
</comment>
<evidence type="ECO:0000256" key="9">
    <source>
        <dbReference type="HAMAP-Rule" id="MF_00082"/>
    </source>
</evidence>
<comment type="subcellular location">
    <subcellularLocation>
        <location evidence="9">Cytoplasm</location>
    </subcellularLocation>
</comment>
<reference evidence="11 12" key="1">
    <citation type="submission" date="2020-07" db="EMBL/GenBank/DDBJ databases">
        <title>Genomic Encyclopedia of Type Strains, Phase IV (KMG-IV): sequencing the most valuable type-strain genomes for metagenomic binning, comparative biology and taxonomic classification.</title>
        <authorList>
            <person name="Goeker M."/>
        </authorList>
    </citation>
    <scope>NUCLEOTIDE SEQUENCE [LARGE SCALE GENOMIC DNA]</scope>
    <source>
        <strain evidence="11 12">DSM 15730</strain>
    </source>
</reference>
<evidence type="ECO:0000256" key="8">
    <source>
        <dbReference type="ARBA" id="ARBA00048141"/>
    </source>
</evidence>
<evidence type="ECO:0000256" key="7">
    <source>
        <dbReference type="ARBA" id="ARBA00022840"/>
    </source>
</evidence>
<evidence type="ECO:0000256" key="6">
    <source>
        <dbReference type="ARBA" id="ARBA00022777"/>
    </source>
</evidence>
<dbReference type="GO" id="GO:0005737">
    <property type="term" value="C:cytoplasm"/>
    <property type="evidence" value="ECO:0007669"/>
    <property type="project" value="UniProtKB-SubCell"/>
</dbReference>
<dbReference type="FunFam" id="3.40.1160.10:FF:000004">
    <property type="entry name" value="Acetylglutamate kinase"/>
    <property type="match status" value="1"/>
</dbReference>
<evidence type="ECO:0000256" key="3">
    <source>
        <dbReference type="ARBA" id="ARBA00022605"/>
    </source>
</evidence>
<keyword evidence="5 9" id="KW-0547">Nucleotide-binding</keyword>
<keyword evidence="2 9" id="KW-0055">Arginine biosynthesis</keyword>
<evidence type="ECO:0000256" key="5">
    <source>
        <dbReference type="ARBA" id="ARBA00022741"/>
    </source>
</evidence>
<evidence type="ECO:0000313" key="12">
    <source>
        <dbReference type="Proteomes" id="UP000523087"/>
    </source>
</evidence>
<protein>
    <recommendedName>
        <fullName evidence="9">Acetylglutamate kinase</fullName>
        <ecNumber evidence="9">2.7.2.8</ecNumber>
    </recommendedName>
    <alternativeName>
        <fullName evidence="9">N-acetyl-L-glutamate 5-phosphotransferase</fullName>
    </alternativeName>
    <alternativeName>
        <fullName evidence="9">NAG kinase</fullName>
        <shortName evidence="9">NAGK</shortName>
    </alternativeName>
</protein>
<dbReference type="PANTHER" id="PTHR23342">
    <property type="entry name" value="N-ACETYLGLUTAMATE SYNTHASE"/>
    <property type="match status" value="1"/>
</dbReference>
<dbReference type="Proteomes" id="UP000523087">
    <property type="component" value="Unassembled WGS sequence"/>
</dbReference>